<name>A0ABV8SAS2_9BACL</name>
<sequence>MRVQARWIRGKMLGPIVAFILLCGLLPAATVSAEQADGEAAEVTLKIDGAKVKLADPLRISNGRLFLPVASLANRLGAKTVWDSDNEAVTIHTAHGDEIVLSNGVPVVYFNDDRYRMDVAPFVAEGRIYIPLRNVAELLHADVKWDAEAQLAELDSVKPAVVTEEYGLTEISEQYGVSKSALLERNKLKSSAELKPGAKLQVVIPSIFDNKAEPYTEKDYLLLAKLTQVESGYESYEGQLAVANVVLNRVKDSRFPNTIRDVIYSGKQFPVAHNGLLDKSVPNASVLRAAKDALNGKNNIKDAVYFYNPRVTKGAFWSGLDTVATFGTHRFAK</sequence>
<dbReference type="Pfam" id="PF07833">
    <property type="entry name" value="Cu_amine_oxidN1"/>
    <property type="match status" value="1"/>
</dbReference>
<dbReference type="PROSITE" id="PS51782">
    <property type="entry name" value="LYSM"/>
    <property type="match status" value="1"/>
</dbReference>
<organism evidence="2 3">
    <name type="scientific">Cohnella boryungensis</name>
    <dbReference type="NCBI Taxonomy" id="768479"/>
    <lineage>
        <taxon>Bacteria</taxon>
        <taxon>Bacillati</taxon>
        <taxon>Bacillota</taxon>
        <taxon>Bacilli</taxon>
        <taxon>Bacillales</taxon>
        <taxon>Paenibacillaceae</taxon>
        <taxon>Cohnella</taxon>
    </lineage>
</organism>
<proteinExistence type="predicted"/>
<keyword evidence="3" id="KW-1185">Reference proteome</keyword>
<dbReference type="InterPro" id="IPR011105">
    <property type="entry name" value="Cell_wall_hydrolase_SleB"/>
</dbReference>
<dbReference type="InterPro" id="IPR012854">
    <property type="entry name" value="Cu_amine_oxidase-like_N"/>
</dbReference>
<reference evidence="3" key="1">
    <citation type="journal article" date="2019" name="Int. J. Syst. Evol. Microbiol.">
        <title>The Global Catalogue of Microorganisms (GCM) 10K type strain sequencing project: providing services to taxonomists for standard genome sequencing and annotation.</title>
        <authorList>
            <consortium name="The Broad Institute Genomics Platform"/>
            <consortium name="The Broad Institute Genome Sequencing Center for Infectious Disease"/>
            <person name="Wu L."/>
            <person name="Ma J."/>
        </authorList>
    </citation>
    <scope>NUCLEOTIDE SEQUENCE [LARGE SCALE GENOMIC DNA]</scope>
    <source>
        <strain evidence="3">CGMCC 4.1641</strain>
    </source>
</reference>
<feature type="domain" description="LysM" evidence="1">
    <location>
        <begin position="158"/>
        <end position="202"/>
    </location>
</feature>
<dbReference type="Gene3D" id="6.20.240.60">
    <property type="match status" value="1"/>
</dbReference>
<evidence type="ECO:0000259" key="1">
    <source>
        <dbReference type="PROSITE" id="PS51782"/>
    </source>
</evidence>
<dbReference type="Pfam" id="PF07486">
    <property type="entry name" value="Hydrolase_2"/>
    <property type="match status" value="1"/>
</dbReference>
<dbReference type="RefSeq" id="WP_378126776.1">
    <property type="nucleotide sequence ID" value="NZ_JBHSED010000017.1"/>
</dbReference>
<evidence type="ECO:0000313" key="2">
    <source>
        <dbReference type="EMBL" id="MFC4303993.1"/>
    </source>
</evidence>
<keyword evidence="2" id="KW-0378">Hydrolase</keyword>
<accession>A0ABV8SAS2</accession>
<dbReference type="EMBL" id="JBHSED010000017">
    <property type="protein sequence ID" value="MFC4303993.1"/>
    <property type="molecule type" value="Genomic_DNA"/>
</dbReference>
<dbReference type="Gene3D" id="3.30.457.10">
    <property type="entry name" value="Copper amine oxidase-like, N-terminal domain"/>
    <property type="match status" value="1"/>
</dbReference>
<dbReference type="InterPro" id="IPR036582">
    <property type="entry name" value="Mao_N_sf"/>
</dbReference>
<dbReference type="InterPro" id="IPR018392">
    <property type="entry name" value="LysM"/>
</dbReference>
<comment type="caution">
    <text evidence="2">The sequence shown here is derived from an EMBL/GenBank/DDBJ whole genome shotgun (WGS) entry which is preliminary data.</text>
</comment>
<dbReference type="Pfam" id="PF01476">
    <property type="entry name" value="LysM"/>
    <property type="match status" value="1"/>
</dbReference>
<protein>
    <submittedName>
        <fullName evidence="2">Cell wall hydrolase</fullName>
    </submittedName>
</protein>
<dbReference type="GO" id="GO:0016787">
    <property type="term" value="F:hydrolase activity"/>
    <property type="evidence" value="ECO:0007669"/>
    <property type="project" value="UniProtKB-KW"/>
</dbReference>
<evidence type="ECO:0000313" key="3">
    <source>
        <dbReference type="Proteomes" id="UP001595755"/>
    </source>
</evidence>
<gene>
    <name evidence="2" type="ORF">ACFO1S_11140</name>
</gene>
<dbReference type="SUPFAM" id="SSF55383">
    <property type="entry name" value="Copper amine oxidase, domain N"/>
    <property type="match status" value="1"/>
</dbReference>
<dbReference type="InterPro" id="IPR042047">
    <property type="entry name" value="SleB_dom1"/>
</dbReference>
<dbReference type="Proteomes" id="UP001595755">
    <property type="component" value="Unassembled WGS sequence"/>
</dbReference>
<dbReference type="Gene3D" id="1.10.10.2520">
    <property type="entry name" value="Cell wall hydrolase SleB, domain 1"/>
    <property type="match status" value="1"/>
</dbReference>